<dbReference type="InterPro" id="IPR051487">
    <property type="entry name" value="Ser/Thr_Proteases_Immune/Dev"/>
</dbReference>
<feature type="region of interest" description="Disordered" evidence="3">
    <location>
        <begin position="327"/>
        <end position="355"/>
    </location>
</feature>
<dbReference type="PROSITE" id="PS50240">
    <property type="entry name" value="TRYPSIN_DOM"/>
    <property type="match status" value="1"/>
</dbReference>
<accession>A0A7R9BC57</accession>
<dbReference type="OrthoDB" id="10064156at2759"/>
<evidence type="ECO:0000313" key="6">
    <source>
        <dbReference type="Proteomes" id="UP000678499"/>
    </source>
</evidence>
<dbReference type="PANTHER" id="PTHR24256">
    <property type="entry name" value="TRYPTASE-RELATED"/>
    <property type="match status" value="1"/>
</dbReference>
<gene>
    <name evidence="5" type="ORF">NMOB1V02_LOCUS362</name>
</gene>
<feature type="region of interest" description="Disordered" evidence="3">
    <location>
        <begin position="472"/>
        <end position="506"/>
    </location>
</feature>
<reference evidence="5" key="1">
    <citation type="submission" date="2020-11" db="EMBL/GenBank/DDBJ databases">
        <authorList>
            <person name="Tran Van P."/>
        </authorList>
    </citation>
    <scope>NUCLEOTIDE SEQUENCE</scope>
</reference>
<comment type="similarity">
    <text evidence="2">Belongs to the peptidase S1 family. CLIP subfamily.</text>
</comment>
<evidence type="ECO:0000256" key="1">
    <source>
        <dbReference type="ARBA" id="ARBA00023157"/>
    </source>
</evidence>
<dbReference type="EMBL" id="OA882067">
    <property type="protein sequence ID" value="CAD7272430.1"/>
    <property type="molecule type" value="Genomic_DNA"/>
</dbReference>
<organism evidence="5">
    <name type="scientific">Notodromas monacha</name>
    <dbReference type="NCBI Taxonomy" id="399045"/>
    <lineage>
        <taxon>Eukaryota</taxon>
        <taxon>Metazoa</taxon>
        <taxon>Ecdysozoa</taxon>
        <taxon>Arthropoda</taxon>
        <taxon>Crustacea</taxon>
        <taxon>Oligostraca</taxon>
        <taxon>Ostracoda</taxon>
        <taxon>Podocopa</taxon>
        <taxon>Podocopida</taxon>
        <taxon>Cypridocopina</taxon>
        <taxon>Cypridoidea</taxon>
        <taxon>Cyprididae</taxon>
        <taxon>Notodromas</taxon>
    </lineage>
</organism>
<dbReference type="InterPro" id="IPR043504">
    <property type="entry name" value="Peptidase_S1_PA_chymotrypsin"/>
</dbReference>
<dbReference type="InterPro" id="IPR001254">
    <property type="entry name" value="Trypsin_dom"/>
</dbReference>
<evidence type="ECO:0000259" key="4">
    <source>
        <dbReference type="PROSITE" id="PS50240"/>
    </source>
</evidence>
<name>A0A7R9BC57_9CRUS</name>
<protein>
    <recommendedName>
        <fullName evidence="4">Peptidase S1 domain-containing protein</fullName>
    </recommendedName>
</protein>
<dbReference type="InterPro" id="IPR009003">
    <property type="entry name" value="Peptidase_S1_PA"/>
</dbReference>
<dbReference type="SUPFAM" id="SSF50494">
    <property type="entry name" value="Trypsin-like serine proteases"/>
    <property type="match status" value="1"/>
</dbReference>
<keyword evidence="1" id="KW-1015">Disulfide bond</keyword>
<dbReference type="Pfam" id="PF00089">
    <property type="entry name" value="Trypsin"/>
    <property type="match status" value="1"/>
</dbReference>
<feature type="domain" description="Peptidase S1" evidence="4">
    <location>
        <begin position="156"/>
        <end position="469"/>
    </location>
</feature>
<dbReference type="AlphaFoldDB" id="A0A7R9BC57"/>
<dbReference type="SMART" id="SM00020">
    <property type="entry name" value="Tryp_SPc"/>
    <property type="match status" value="1"/>
</dbReference>
<evidence type="ECO:0000256" key="2">
    <source>
        <dbReference type="ARBA" id="ARBA00024195"/>
    </source>
</evidence>
<dbReference type="Proteomes" id="UP000678499">
    <property type="component" value="Unassembled WGS sequence"/>
</dbReference>
<sequence>MLIWKIRFCSDRQVEIFFIFLKMERLLKVYAFMTLTSVATMHGVHHRPISPFLWQPQTAPPPANHPPPAYFPAGHQPAPVHPSYPPQPSPAIECGVSYSEEHCDECGDPNRPYRPHLYNAVNVDEYFQKAMNPEIDLRQGPSSPDYDKLVTQVEDAVNENTARRYRHPWQAAIITSDFSFLCSGVLVSATTIVTAASCVEGKTPAELRGRLGQLDLVYNIEVLEPVYESAVSSVVIHPRYIETGGYTYNVALLNLQVPVDFWRFPNIRPICLPSRAQVALAKDSCVVAGWHDSPEKLVTVTLLKQSNYAEVPYNKVFRNVNEVVTPASKPAPTTPAGSPARGEETASDSSQESKPSYSFYQQSYSKILQDACVRIAGQQECQTAISKSGAAATNNHPHSHDFELCLVRGCVRSGSPCFADLGAAVACPVKEGHTPNLSKQAVYYTTPPYTSTFAPTTTAFLAYTENLSPFPPSNQQTSAAPYSTPPPSASAKDKFGTSVQEKSGDHPTFKVSASFPEGWRRRVYFLTAIVVNEPRCTEFGEEPTAVIGVESVLDFIHRGSR</sequence>
<evidence type="ECO:0000313" key="5">
    <source>
        <dbReference type="EMBL" id="CAD7272430.1"/>
    </source>
</evidence>
<proteinExistence type="inferred from homology"/>
<evidence type="ECO:0000256" key="3">
    <source>
        <dbReference type="SAM" id="MobiDB-lite"/>
    </source>
</evidence>
<keyword evidence="6" id="KW-1185">Reference proteome</keyword>
<dbReference type="GO" id="GO:0004252">
    <property type="term" value="F:serine-type endopeptidase activity"/>
    <property type="evidence" value="ECO:0007669"/>
    <property type="project" value="InterPro"/>
</dbReference>
<feature type="compositionally biased region" description="Low complexity" evidence="3">
    <location>
        <begin position="327"/>
        <end position="340"/>
    </location>
</feature>
<dbReference type="EMBL" id="CAJPEX010000030">
    <property type="protein sequence ID" value="CAG0912582.1"/>
    <property type="molecule type" value="Genomic_DNA"/>
</dbReference>
<dbReference type="Gene3D" id="2.40.10.10">
    <property type="entry name" value="Trypsin-like serine proteases"/>
    <property type="match status" value="1"/>
</dbReference>
<dbReference type="GO" id="GO:0006508">
    <property type="term" value="P:proteolysis"/>
    <property type="evidence" value="ECO:0007669"/>
    <property type="project" value="InterPro"/>
</dbReference>